<comment type="caution">
    <text evidence="2">The sequence shown here is derived from an EMBL/GenBank/DDBJ whole genome shotgun (WGS) entry which is preliminary data.</text>
</comment>
<dbReference type="SUPFAM" id="SSF54593">
    <property type="entry name" value="Glyoxalase/Bleomycin resistance protein/Dihydroxybiphenyl dioxygenase"/>
    <property type="match status" value="1"/>
</dbReference>
<sequence length="135" mass="15177">MELDKNSTVSTFLTFSGEAEAAMDFYVGLFGDDVKTLGKTYIGENDRGDTGKLMNGTFEIRGQSFMVMDMEAEYATPFAWSFSILVQCKDEPEFDRLFAAFSEGGSVMMGPIELPPFKKVTWVTDKFGVTWQLVW</sequence>
<dbReference type="InterPro" id="IPR029068">
    <property type="entry name" value="Glyas_Bleomycin-R_OHBP_Dase"/>
</dbReference>
<dbReference type="EMBL" id="JABJVM010000009">
    <property type="protein sequence ID" value="MBA3926651.1"/>
    <property type="molecule type" value="Genomic_DNA"/>
</dbReference>
<accession>A0A7W1T706</accession>
<dbReference type="RefSeq" id="WP_181676810.1">
    <property type="nucleotide sequence ID" value="NZ_JABJVM010000009.1"/>
</dbReference>
<dbReference type="InterPro" id="IPR028973">
    <property type="entry name" value="PhnB-like"/>
</dbReference>
<organism evidence="2 3">
    <name type="scientific">Listeria rustica</name>
    <dbReference type="NCBI Taxonomy" id="2713503"/>
    <lineage>
        <taxon>Bacteria</taxon>
        <taxon>Bacillati</taxon>
        <taxon>Bacillota</taxon>
        <taxon>Bacilli</taxon>
        <taxon>Bacillales</taxon>
        <taxon>Listeriaceae</taxon>
        <taxon>Listeria</taxon>
    </lineage>
</organism>
<dbReference type="Gene3D" id="3.30.720.110">
    <property type="match status" value="1"/>
</dbReference>
<dbReference type="AlphaFoldDB" id="A0A7W1T706"/>
<dbReference type="Pfam" id="PF06983">
    <property type="entry name" value="3-dmu-9_3-mt"/>
    <property type="match status" value="1"/>
</dbReference>
<protein>
    <submittedName>
        <fullName evidence="2">VOC family protein</fullName>
    </submittedName>
</protein>
<reference evidence="2 3" key="2">
    <citation type="submission" date="2020-08" db="EMBL/GenBank/DDBJ databases">
        <title>Listeria ohnekaius sp. nov. and Listeria portnoyii sp. nov. isolated from non-agricultural and natural environments.</title>
        <authorList>
            <person name="Weller D."/>
            <person name="Belias A.M."/>
            <person name="Liao J."/>
            <person name="Guo S."/>
            <person name="Orsi R.H."/>
            <person name="Wiedmann M."/>
        </authorList>
    </citation>
    <scope>NUCLEOTIDE SEQUENCE [LARGE SCALE GENOMIC DNA]</scope>
    <source>
        <strain evidence="2 3">FSL W9-0585</strain>
    </source>
</reference>
<reference evidence="2 3" key="1">
    <citation type="submission" date="2020-05" db="EMBL/GenBank/DDBJ databases">
        <authorList>
            <person name="Carlin C.R."/>
        </authorList>
    </citation>
    <scope>NUCLEOTIDE SEQUENCE [LARGE SCALE GENOMIC DNA]</scope>
    <source>
        <strain evidence="2 3">FSL W9-0585</strain>
    </source>
</reference>
<feature type="domain" description="PhnB-like" evidence="1">
    <location>
        <begin position="9"/>
        <end position="134"/>
    </location>
</feature>
<dbReference type="PANTHER" id="PTHR33990">
    <property type="entry name" value="PROTEIN YJDN-RELATED"/>
    <property type="match status" value="1"/>
</dbReference>
<dbReference type="PIRSF" id="PIRSF021700">
    <property type="entry name" value="3_dmu_93_MTrfase"/>
    <property type="match status" value="1"/>
</dbReference>
<keyword evidence="3" id="KW-1185">Reference proteome</keyword>
<dbReference type="CDD" id="cd06588">
    <property type="entry name" value="PhnB_like"/>
    <property type="match status" value="1"/>
</dbReference>
<proteinExistence type="predicted"/>
<evidence type="ECO:0000313" key="2">
    <source>
        <dbReference type="EMBL" id="MBA3926651.1"/>
    </source>
</evidence>
<dbReference type="Gene3D" id="3.30.720.100">
    <property type="match status" value="1"/>
</dbReference>
<dbReference type="PANTHER" id="PTHR33990:SF4">
    <property type="entry name" value="PHNB-LIKE DOMAIN-CONTAINING PROTEIN"/>
    <property type="match status" value="1"/>
</dbReference>
<gene>
    <name evidence="2" type="ORF">HPK16_09900</name>
</gene>
<name>A0A7W1T706_9LIST</name>
<evidence type="ECO:0000313" key="3">
    <source>
        <dbReference type="Proteomes" id="UP000548787"/>
    </source>
</evidence>
<dbReference type="InterPro" id="IPR009725">
    <property type="entry name" value="3_dmu_93_MTrfase"/>
</dbReference>
<dbReference type="Proteomes" id="UP000548787">
    <property type="component" value="Unassembled WGS sequence"/>
</dbReference>
<evidence type="ECO:0000259" key="1">
    <source>
        <dbReference type="Pfam" id="PF06983"/>
    </source>
</evidence>